<dbReference type="RefSeq" id="WP_230273842.1">
    <property type="nucleotide sequence ID" value="NZ_JAJKFW010000022.1"/>
</dbReference>
<accession>A0ABS8NIY2</accession>
<dbReference type="PANTHER" id="PTHR30295:SF0">
    <property type="entry name" value="BACTERIOFERRITIN"/>
    <property type="match status" value="1"/>
</dbReference>
<dbReference type="PIRSF" id="PIRSF002560">
    <property type="entry name" value="Bacterioferritin"/>
    <property type="match status" value="1"/>
</dbReference>
<comment type="function">
    <text evidence="6">Iron-storage protein, whose ferroxidase center binds Fe(2+), oxidizes it using dioxygen to Fe(3+), and participates in the subsequent Fe(3+) oxide mineral core formation within the central cavity of the BFR protein shell.</text>
</comment>
<dbReference type="Pfam" id="PF00210">
    <property type="entry name" value="Ferritin"/>
    <property type="match status" value="1"/>
</dbReference>
<keyword evidence="4 6" id="KW-0479">Metal-binding</keyword>
<name>A0ABS8NIY2_9BACT</name>
<comment type="catalytic activity">
    <reaction evidence="6">
        <text>4 Fe(2+) + O2 + 4 H(+) = 4 Fe(3+) + 2 H2O</text>
        <dbReference type="Rhea" id="RHEA:11148"/>
        <dbReference type="ChEBI" id="CHEBI:15377"/>
        <dbReference type="ChEBI" id="CHEBI:15378"/>
        <dbReference type="ChEBI" id="CHEBI:15379"/>
        <dbReference type="ChEBI" id="CHEBI:29033"/>
        <dbReference type="ChEBI" id="CHEBI:29034"/>
        <dbReference type="EC" id="1.16.3.1"/>
    </reaction>
</comment>
<dbReference type="InterPro" id="IPR002024">
    <property type="entry name" value="Bacterioferritin"/>
</dbReference>
<dbReference type="Proteomes" id="UP001430306">
    <property type="component" value="Unassembled WGS sequence"/>
</dbReference>
<evidence type="ECO:0000313" key="8">
    <source>
        <dbReference type="EMBL" id="MCC9642892.1"/>
    </source>
</evidence>
<dbReference type="SUPFAM" id="SSF47240">
    <property type="entry name" value="Ferritin-like"/>
    <property type="match status" value="1"/>
</dbReference>
<evidence type="ECO:0000256" key="3">
    <source>
        <dbReference type="ARBA" id="ARBA00022617"/>
    </source>
</evidence>
<dbReference type="Gene3D" id="1.20.1260.10">
    <property type="match status" value="1"/>
</dbReference>
<proteinExistence type="inferred from homology"/>
<evidence type="ECO:0000313" key="9">
    <source>
        <dbReference type="Proteomes" id="UP001430306"/>
    </source>
</evidence>
<protein>
    <recommendedName>
        <fullName evidence="6">Bacterioferritin</fullName>
        <ecNumber evidence="6">1.16.3.1</ecNumber>
    </recommendedName>
</protein>
<comment type="caution">
    <text evidence="8">The sequence shown here is derived from an EMBL/GenBank/DDBJ whole genome shotgun (WGS) entry which is preliminary data.</text>
</comment>
<evidence type="ECO:0000256" key="6">
    <source>
        <dbReference type="PIRNR" id="PIRNR002560"/>
    </source>
</evidence>
<comment type="similarity">
    <text evidence="1 6">Belongs to the bacterioferritin family.</text>
</comment>
<evidence type="ECO:0000256" key="5">
    <source>
        <dbReference type="ARBA" id="ARBA00023004"/>
    </source>
</evidence>
<keyword evidence="3" id="KW-0349">Heme</keyword>
<dbReference type="PROSITE" id="PS50905">
    <property type="entry name" value="FERRITIN_LIKE"/>
    <property type="match status" value="1"/>
</dbReference>
<evidence type="ECO:0000256" key="1">
    <source>
        <dbReference type="ARBA" id="ARBA00008093"/>
    </source>
</evidence>
<dbReference type="CDD" id="cd00907">
    <property type="entry name" value="Bacterioferritin"/>
    <property type="match status" value="1"/>
</dbReference>
<keyword evidence="9" id="KW-1185">Reference proteome</keyword>
<dbReference type="InterPro" id="IPR008331">
    <property type="entry name" value="Ferritin_DPS_dom"/>
</dbReference>
<dbReference type="PANTHER" id="PTHR30295">
    <property type="entry name" value="BACTERIOFERRITIN"/>
    <property type="match status" value="1"/>
</dbReference>
<feature type="domain" description="Ferritin-like diiron" evidence="7">
    <location>
        <begin position="1"/>
        <end position="144"/>
    </location>
</feature>
<reference evidence="8" key="1">
    <citation type="submission" date="2021-11" db="EMBL/GenBank/DDBJ databases">
        <title>Genome sequence.</title>
        <authorList>
            <person name="Sun Q."/>
        </authorList>
    </citation>
    <scope>NUCLEOTIDE SEQUENCE</scope>
    <source>
        <strain evidence="8">JC740</strain>
    </source>
</reference>
<organism evidence="8 9">
    <name type="scientific">Rhodopirellula halodulae</name>
    <dbReference type="NCBI Taxonomy" id="2894198"/>
    <lineage>
        <taxon>Bacteria</taxon>
        <taxon>Pseudomonadati</taxon>
        <taxon>Planctomycetota</taxon>
        <taxon>Planctomycetia</taxon>
        <taxon>Pirellulales</taxon>
        <taxon>Pirellulaceae</taxon>
        <taxon>Rhodopirellula</taxon>
    </lineage>
</organism>
<dbReference type="InterPro" id="IPR012347">
    <property type="entry name" value="Ferritin-like"/>
</dbReference>
<evidence type="ECO:0000256" key="2">
    <source>
        <dbReference type="ARBA" id="ARBA00022434"/>
    </source>
</evidence>
<dbReference type="PRINTS" id="PR00601">
    <property type="entry name" value="BACFERRITIN"/>
</dbReference>
<dbReference type="InterPro" id="IPR009040">
    <property type="entry name" value="Ferritin-like_diiron"/>
</dbReference>
<gene>
    <name evidence="8" type="ORF">LOC71_11445</name>
</gene>
<evidence type="ECO:0000259" key="7">
    <source>
        <dbReference type="PROSITE" id="PS50905"/>
    </source>
</evidence>
<dbReference type="EC" id="1.16.3.1" evidence="6"/>
<sequence length="158" mass="18006">MSHTKTIENLQRALSMELTATHQYQLHACVLDDWGMGLLASKMREELQEELGHSEEFLNRVLFLKGEPKLDMQKTPVQAKSLKEMFQSDLADEQEAIEFYTTASIQAAEDRDIGTRQLFERIAVDEEGHAGWLELQLDLLERMGEPAYIAKHMPADGS</sequence>
<keyword evidence="2 6" id="KW-0409">Iron storage</keyword>
<evidence type="ECO:0000256" key="4">
    <source>
        <dbReference type="ARBA" id="ARBA00022723"/>
    </source>
</evidence>
<dbReference type="InterPro" id="IPR009078">
    <property type="entry name" value="Ferritin-like_SF"/>
</dbReference>
<dbReference type="EMBL" id="JAJKFW010000022">
    <property type="protein sequence ID" value="MCC9642892.1"/>
    <property type="molecule type" value="Genomic_DNA"/>
</dbReference>
<keyword evidence="5 6" id="KW-0408">Iron</keyword>